<dbReference type="InterPro" id="IPR011333">
    <property type="entry name" value="SKP1/BTB/POZ_sf"/>
</dbReference>
<dbReference type="Proteomes" id="UP000053815">
    <property type="component" value="Unassembled WGS sequence"/>
</dbReference>
<name>A0A0C9MND3_9FUNG</name>
<dbReference type="CDD" id="cd18316">
    <property type="entry name" value="BTB_POZ_KCTD-like"/>
    <property type="match status" value="1"/>
</dbReference>
<dbReference type="Gene3D" id="3.30.710.10">
    <property type="entry name" value="Potassium Channel Kv1.1, Chain A"/>
    <property type="match status" value="1"/>
</dbReference>
<feature type="domain" description="BTB" evidence="1">
    <location>
        <begin position="23"/>
        <end position="92"/>
    </location>
</feature>
<dbReference type="PROSITE" id="PS50097">
    <property type="entry name" value="BTB"/>
    <property type="match status" value="1"/>
</dbReference>
<dbReference type="PANTHER" id="PTHR11145">
    <property type="entry name" value="BTB/POZ DOMAIN-CONTAINING ADAPTER FOR CUL3-MEDIATED RHOA DEGRADATION PROTEIN FAMILY MEMBER"/>
    <property type="match status" value="1"/>
</dbReference>
<dbReference type="Pfam" id="PF02214">
    <property type="entry name" value="BTB_2"/>
    <property type="match status" value="1"/>
</dbReference>
<reference evidence="2" key="1">
    <citation type="submission" date="2014-09" db="EMBL/GenBank/DDBJ databases">
        <title>Draft genome sequence of an oleaginous Mucoromycotina fungus Mucor ambiguus NBRC6742.</title>
        <authorList>
            <person name="Takeda I."/>
            <person name="Yamane N."/>
            <person name="Morita T."/>
            <person name="Tamano K."/>
            <person name="Machida M."/>
            <person name="Baker S."/>
            <person name="Koike H."/>
        </authorList>
    </citation>
    <scope>NUCLEOTIDE SEQUENCE</scope>
    <source>
        <strain evidence="2">NBRC 6742</strain>
    </source>
</reference>
<dbReference type="SUPFAM" id="SSF54695">
    <property type="entry name" value="POZ domain"/>
    <property type="match status" value="1"/>
</dbReference>
<dbReference type="AlphaFoldDB" id="A0A0C9MND3"/>
<accession>A0A0C9MND3</accession>
<sequence length="203" mass="23293">MTTSDLSQAIVNNETPNFEPESTIVKLNVGGRSFSTFKSTLVKSKYFENLLNEDVMASKALVNTDEIFIDRSGNLFRDILYYLRTGTVTANNSKRLTSLQKEAEFYQMQELENLIVRSKKQATQEANRNNNIIVYDLDILGASNDYITNYIVRKSFGSKDDVYQLLGIIDVLISYYCQSHRKHGCTECFKKKLILRPCNKRLV</sequence>
<evidence type="ECO:0000259" key="1">
    <source>
        <dbReference type="PROSITE" id="PS50097"/>
    </source>
</evidence>
<dbReference type="STRING" id="91626.A0A0C9MND3"/>
<dbReference type="InterPro" id="IPR003131">
    <property type="entry name" value="T1-type_BTB"/>
</dbReference>
<dbReference type="GO" id="GO:0051260">
    <property type="term" value="P:protein homooligomerization"/>
    <property type="evidence" value="ECO:0007669"/>
    <property type="project" value="InterPro"/>
</dbReference>
<dbReference type="EMBL" id="DF836360">
    <property type="protein sequence ID" value="GAN04692.1"/>
    <property type="molecule type" value="Genomic_DNA"/>
</dbReference>
<protein>
    <recommendedName>
        <fullName evidence="1">BTB domain-containing protein</fullName>
    </recommendedName>
</protein>
<dbReference type="SMART" id="SM00225">
    <property type="entry name" value="BTB"/>
    <property type="match status" value="1"/>
</dbReference>
<dbReference type="InterPro" id="IPR045068">
    <property type="entry name" value="BACURD1-3"/>
</dbReference>
<evidence type="ECO:0000313" key="2">
    <source>
        <dbReference type="EMBL" id="GAN04692.1"/>
    </source>
</evidence>
<evidence type="ECO:0000313" key="3">
    <source>
        <dbReference type="Proteomes" id="UP000053815"/>
    </source>
</evidence>
<dbReference type="InterPro" id="IPR000210">
    <property type="entry name" value="BTB/POZ_dom"/>
</dbReference>
<gene>
    <name evidence="2" type="ORF">MAM1_0071c04156</name>
</gene>
<dbReference type="OrthoDB" id="2414723at2759"/>
<dbReference type="PANTHER" id="PTHR11145:SF19">
    <property type="entry name" value="BTB DOMAIN-CONTAINING PROTEIN-RELATED"/>
    <property type="match status" value="1"/>
</dbReference>
<proteinExistence type="predicted"/>
<keyword evidence="3" id="KW-1185">Reference proteome</keyword>
<organism evidence="2">
    <name type="scientific">Mucor ambiguus</name>
    <dbReference type="NCBI Taxonomy" id="91626"/>
    <lineage>
        <taxon>Eukaryota</taxon>
        <taxon>Fungi</taxon>
        <taxon>Fungi incertae sedis</taxon>
        <taxon>Mucoromycota</taxon>
        <taxon>Mucoromycotina</taxon>
        <taxon>Mucoromycetes</taxon>
        <taxon>Mucorales</taxon>
        <taxon>Mucorineae</taxon>
        <taxon>Mucoraceae</taxon>
        <taxon>Mucor</taxon>
    </lineage>
</organism>